<evidence type="ECO:0000313" key="2">
    <source>
        <dbReference type="EMBL" id="GEB57588.1"/>
    </source>
</evidence>
<evidence type="ECO:0000256" key="1">
    <source>
        <dbReference type="SAM" id="SignalP"/>
    </source>
</evidence>
<feature type="signal peptide" evidence="1">
    <location>
        <begin position="1"/>
        <end position="26"/>
    </location>
</feature>
<feature type="chain" id="PRO_5021341051" description="Lipoprotein" evidence="1">
    <location>
        <begin position="27"/>
        <end position="175"/>
    </location>
</feature>
<protein>
    <recommendedName>
        <fullName evidence="4">Lipoprotein</fullName>
    </recommendedName>
</protein>
<keyword evidence="1" id="KW-0732">Signal</keyword>
<reference evidence="2 3" key="1">
    <citation type="submission" date="2019-06" db="EMBL/GenBank/DDBJ databases">
        <title>Whole genome shotgun sequence of Streptomyces gardneri NBRC 12865.</title>
        <authorList>
            <person name="Hosoyama A."/>
            <person name="Uohara A."/>
            <person name="Ohji S."/>
            <person name="Ichikawa N."/>
        </authorList>
    </citation>
    <scope>NUCLEOTIDE SEQUENCE [LARGE SCALE GENOMIC DNA]</scope>
    <source>
        <strain evidence="2 3">NBRC 12865</strain>
    </source>
</reference>
<name>A0A4Y3RKY1_9ACTN</name>
<keyword evidence="3" id="KW-1185">Reference proteome</keyword>
<dbReference type="Proteomes" id="UP000315226">
    <property type="component" value="Unassembled WGS sequence"/>
</dbReference>
<evidence type="ECO:0000313" key="3">
    <source>
        <dbReference type="Proteomes" id="UP000315226"/>
    </source>
</evidence>
<sequence>MRSRTGRALMAAAAVTAVLVMSGCSADDTAPRVAGDEGTGAGKKQDDNVVRRAWVTCMHGQGQNGVQQDKDGNIYMPASGTGDDAAVAGYEAAAKVCDAKNPGIHQINEKNSRKFVEMGRAWVACARKSGYPDLPDPDPKTGILHIPRLAFDPAKWDAVQPACSKLPLPGYQIGQ</sequence>
<proteinExistence type="predicted"/>
<accession>A0A4Y3RKY1</accession>
<dbReference type="AlphaFoldDB" id="A0A4Y3RKY1"/>
<evidence type="ECO:0008006" key="4">
    <source>
        <dbReference type="Google" id="ProtNLM"/>
    </source>
</evidence>
<organism evidence="2 3">
    <name type="scientific">Streptomyces gardneri</name>
    <dbReference type="NCBI Taxonomy" id="66892"/>
    <lineage>
        <taxon>Bacteria</taxon>
        <taxon>Bacillati</taxon>
        <taxon>Actinomycetota</taxon>
        <taxon>Actinomycetes</taxon>
        <taxon>Kitasatosporales</taxon>
        <taxon>Streptomycetaceae</taxon>
        <taxon>Streptomyces</taxon>
    </lineage>
</organism>
<comment type="caution">
    <text evidence="2">The sequence shown here is derived from an EMBL/GenBank/DDBJ whole genome shotgun (WGS) entry which is preliminary data.</text>
</comment>
<dbReference type="RefSeq" id="WP_167534109.1">
    <property type="nucleotide sequence ID" value="NZ_BJMN01000019.1"/>
</dbReference>
<dbReference type="PROSITE" id="PS51257">
    <property type="entry name" value="PROKAR_LIPOPROTEIN"/>
    <property type="match status" value="1"/>
</dbReference>
<dbReference type="EMBL" id="BJMN01000019">
    <property type="protein sequence ID" value="GEB57588.1"/>
    <property type="molecule type" value="Genomic_DNA"/>
</dbReference>
<gene>
    <name evidence="2" type="ORF">SGA01_31930</name>
</gene>